<sequence>MQNLRRLLGMIWQDQITTISILTQAGMPSLFAILSQRCLHWLGHVCQMEDRCIPKDFLYSQPASDSHLTSQPTIHFKDVCKKDLKTCRIQPAELEMEVSNCTTWWAKVKKGIKPAEEKRELEREKKRTSRHRTQPVPTSHTTPPLTTPAASANAIASPE</sequence>
<feature type="compositionally biased region" description="Low complexity" evidence="1">
    <location>
        <begin position="135"/>
        <end position="148"/>
    </location>
</feature>
<dbReference type="EMBL" id="JAWDGP010004263">
    <property type="protein sequence ID" value="KAK3765966.1"/>
    <property type="molecule type" value="Genomic_DNA"/>
</dbReference>
<reference evidence="2" key="1">
    <citation type="journal article" date="2023" name="G3 (Bethesda)">
        <title>A reference genome for the long-term kleptoplast-retaining sea slug Elysia crispata morphotype clarki.</title>
        <authorList>
            <person name="Eastman K.E."/>
            <person name="Pendleton A.L."/>
            <person name="Shaikh M.A."/>
            <person name="Suttiyut T."/>
            <person name="Ogas R."/>
            <person name="Tomko P."/>
            <person name="Gavelis G."/>
            <person name="Widhalm J.R."/>
            <person name="Wisecaver J.H."/>
        </authorList>
    </citation>
    <scope>NUCLEOTIDE SEQUENCE</scope>
    <source>
        <strain evidence="2">ECLA1</strain>
    </source>
</reference>
<evidence type="ECO:0000256" key="1">
    <source>
        <dbReference type="SAM" id="MobiDB-lite"/>
    </source>
</evidence>
<accession>A0AAE0ZBP8</accession>
<name>A0AAE0ZBP8_9GAST</name>
<feature type="region of interest" description="Disordered" evidence="1">
    <location>
        <begin position="115"/>
        <end position="159"/>
    </location>
</feature>
<gene>
    <name evidence="2" type="ORF">RRG08_002209</name>
</gene>
<dbReference type="AlphaFoldDB" id="A0AAE0ZBP8"/>
<organism evidence="2 3">
    <name type="scientific">Elysia crispata</name>
    <name type="common">lettuce slug</name>
    <dbReference type="NCBI Taxonomy" id="231223"/>
    <lineage>
        <taxon>Eukaryota</taxon>
        <taxon>Metazoa</taxon>
        <taxon>Spiralia</taxon>
        <taxon>Lophotrochozoa</taxon>
        <taxon>Mollusca</taxon>
        <taxon>Gastropoda</taxon>
        <taxon>Heterobranchia</taxon>
        <taxon>Euthyneura</taxon>
        <taxon>Panpulmonata</taxon>
        <taxon>Sacoglossa</taxon>
        <taxon>Placobranchoidea</taxon>
        <taxon>Plakobranchidae</taxon>
        <taxon>Elysia</taxon>
    </lineage>
</organism>
<protein>
    <submittedName>
        <fullName evidence="2">Uncharacterized protein</fullName>
    </submittedName>
</protein>
<feature type="compositionally biased region" description="Basic and acidic residues" evidence="1">
    <location>
        <begin position="115"/>
        <end position="125"/>
    </location>
</feature>
<evidence type="ECO:0000313" key="2">
    <source>
        <dbReference type="EMBL" id="KAK3765966.1"/>
    </source>
</evidence>
<proteinExistence type="predicted"/>
<comment type="caution">
    <text evidence="2">The sequence shown here is derived from an EMBL/GenBank/DDBJ whole genome shotgun (WGS) entry which is preliminary data.</text>
</comment>
<keyword evidence="3" id="KW-1185">Reference proteome</keyword>
<dbReference type="Proteomes" id="UP001283361">
    <property type="component" value="Unassembled WGS sequence"/>
</dbReference>
<evidence type="ECO:0000313" key="3">
    <source>
        <dbReference type="Proteomes" id="UP001283361"/>
    </source>
</evidence>